<dbReference type="SMART" id="SM00638">
    <property type="entry name" value="LPD_N"/>
    <property type="match status" value="1"/>
</dbReference>
<dbReference type="InterPro" id="IPR001747">
    <property type="entry name" value="Vitellogenin_N"/>
</dbReference>
<dbReference type="PANTHER" id="PTHR23345">
    <property type="entry name" value="VITELLOGENIN-RELATED"/>
    <property type="match status" value="1"/>
</dbReference>
<dbReference type="OMA" id="NAENDCN"/>
<dbReference type="Gene3D" id="1.25.10.20">
    <property type="entry name" value="Vitellinogen, superhelical"/>
    <property type="match status" value="1"/>
</dbReference>
<keyword evidence="4" id="KW-1015">Disulfide bond</keyword>
<dbReference type="Gene3D" id="2.20.80.10">
    <property type="entry name" value="Lipovitellin-phosvitin complex, chain A, domain 4"/>
    <property type="match status" value="1"/>
</dbReference>
<reference evidence="6" key="1">
    <citation type="submission" date="2025-08" db="UniProtKB">
        <authorList>
            <consortium name="Ensembl"/>
        </authorList>
    </citation>
    <scope>IDENTIFICATION</scope>
</reference>
<evidence type="ECO:0000256" key="4">
    <source>
        <dbReference type="PROSITE-ProRule" id="PRU00557"/>
    </source>
</evidence>
<sequence length="884" mass="97297">LLPDPVFEAGKTYVYKYEALLLAGLLEKGSARAGLNISSKVSINANDQNTYFIKLEEPELQQYSGIWPEDPFIPATELTSSLQAELTTPIKFEYVNGAVGKVFAPETVSTTVLNIYRGILNVFQLNIKKTLNVYELQEAGTQGVCKTLYSITEDTEAERVYLRKTRDMSHCQERITKDMGLAYTEKCGKCQGDTKNLKGVSSYSYIMKPLDNGIQIKEASVHELIQFSPFSEQHGAAHMETKQSLMLLEVGTPPYAPTTPPPLAPYSHRGNLTYQFSTELLQLPILLLNINDTESQVFNIVRNPVLRQIVFLGYGTMIYKHCYERTSCSAELIQPIQDLLAQALKDGNTDDIILFVKALGNAAHPSSLKTITKMLPLHSKLGSSLPVRVHADAMMALRNIAKKEPKTVQYLAFQLYGDKTLHSEIRMLACMVLFETKPSMSLVSAVVHIVKTDTNLQVASFTYSHMKSLTRSTSVIYASVAAACKAALRMLGPNLDKLSSRFSKAIHVDVYNSLFMLGAAATAYYINDAATIMPKSITTRIKAFFAGAAADILEVGVRTGGLQEAFLKNPAVFDSADRVTRMKHVIKALSHLKSAPNSKPLTSIYVKFFGQELIFGNNDADTFGREVFKALQSGPTWRFVKPLLANEVRRIMPTIAGFPMELGLYTAAVAAVRVKVTTTPALPEDFYLRHLLKADVYISTKVTPSVAVNTFAVFGVNTAILQAVMVSRAELYSIAPAKTEVTFNIHEGYLNFTALPVSVPENITAVEVETFAVVRNPVSGESITPVIPANPRQILISNNTSSDATDESRSAEFISQRQTAGMHIKYKLVKSKKKYCAQTVNVGLKACLKIATAHMGDAAVYKLAGKHSAVFSVIPSKNLEKCFF</sequence>
<dbReference type="Gene3D" id="2.30.230.10">
    <property type="entry name" value="Lipovitellin, beta-sheet shell regions, chain A"/>
    <property type="match status" value="1"/>
</dbReference>
<dbReference type="PANTHER" id="PTHR23345:SF9">
    <property type="entry name" value="VITELLOGENIN-RELATED"/>
    <property type="match status" value="1"/>
</dbReference>
<proteinExistence type="predicted"/>
<reference evidence="6" key="2">
    <citation type="submission" date="2025-09" db="UniProtKB">
        <authorList>
            <consortium name="Ensembl"/>
        </authorList>
    </citation>
    <scope>IDENTIFICATION</scope>
</reference>
<accession>A0A3Q4HRW4</accession>
<keyword evidence="3" id="KW-0325">Glycoprotein</keyword>
<dbReference type="InterPro" id="IPR015817">
    <property type="entry name" value="Vitellinogen_open_b-sht_sub1"/>
</dbReference>
<evidence type="ECO:0000256" key="3">
    <source>
        <dbReference type="ARBA" id="ARBA00023180"/>
    </source>
</evidence>
<dbReference type="GeneTree" id="ENSGT00530000064273"/>
<dbReference type="FunFam" id="2.30.230.10:FF:000002">
    <property type="entry name" value="Vitellogenin 7"/>
    <property type="match status" value="1"/>
</dbReference>
<comment type="caution">
    <text evidence="4">Lacks conserved residue(s) required for the propagation of feature annotation.</text>
</comment>
<dbReference type="PROSITE" id="PS51211">
    <property type="entry name" value="VITELLOGENIN"/>
    <property type="match status" value="1"/>
</dbReference>
<name>A0A3Q4HRW4_NEOBR</name>
<keyword evidence="2" id="KW-0758">Storage protein</keyword>
<dbReference type="InterPro" id="IPR050733">
    <property type="entry name" value="Vitellogenin/Apolipophorin"/>
</dbReference>
<dbReference type="InterPro" id="IPR015819">
    <property type="entry name" value="Lipid_transp_b-sht_shell"/>
</dbReference>
<dbReference type="SMART" id="SM01169">
    <property type="entry name" value="DUF1943"/>
    <property type="match status" value="1"/>
</dbReference>
<keyword evidence="7" id="KW-1185">Reference proteome</keyword>
<dbReference type="SUPFAM" id="SSF56968">
    <property type="entry name" value="Lipovitellin-phosvitin complex, beta-sheet shell regions"/>
    <property type="match status" value="2"/>
</dbReference>
<dbReference type="GO" id="GO:0045735">
    <property type="term" value="F:nutrient reservoir activity"/>
    <property type="evidence" value="ECO:0007669"/>
    <property type="project" value="UniProtKB-KW"/>
</dbReference>
<dbReference type="Bgee" id="ENSNBRG00000018034">
    <property type="expression patterns" value="Expressed in blood and 1 other cell type or tissue"/>
</dbReference>
<feature type="domain" description="Vitellogenin" evidence="5">
    <location>
        <begin position="7"/>
        <end position="689"/>
    </location>
</feature>
<evidence type="ECO:0000313" key="6">
    <source>
        <dbReference type="Ensembl" id="ENSNBRP00000023618.1"/>
    </source>
</evidence>
<dbReference type="GO" id="GO:0071391">
    <property type="term" value="P:cellular response to estrogen stimulus"/>
    <property type="evidence" value="ECO:0007669"/>
    <property type="project" value="TreeGrafter"/>
</dbReference>
<protein>
    <recommendedName>
        <fullName evidence="5">Vitellogenin domain-containing protein</fullName>
    </recommendedName>
</protein>
<dbReference type="GO" id="GO:0032355">
    <property type="term" value="P:response to estradiol"/>
    <property type="evidence" value="ECO:0007669"/>
    <property type="project" value="TreeGrafter"/>
</dbReference>
<dbReference type="Gene3D" id="2.20.50.20">
    <property type="entry name" value="Lipovitellin. Chain A, domain 3"/>
    <property type="match status" value="1"/>
</dbReference>
<dbReference type="InterPro" id="IPR011030">
    <property type="entry name" value="Lipovitellin_superhlx_dom"/>
</dbReference>
<evidence type="ECO:0000256" key="1">
    <source>
        <dbReference type="ARBA" id="ARBA00022729"/>
    </source>
</evidence>
<dbReference type="Proteomes" id="UP000261580">
    <property type="component" value="Unassembled WGS sequence"/>
</dbReference>
<dbReference type="STRING" id="32507.ENSNBRP00000023618"/>
<feature type="disulfide bond" evidence="4">
    <location>
        <begin position="187"/>
        <end position="190"/>
    </location>
</feature>
<dbReference type="InterPro" id="IPR015255">
    <property type="entry name" value="Vitellinogen_open_b-sht"/>
</dbReference>
<dbReference type="Pfam" id="PF09172">
    <property type="entry name" value="Vit_open_b-sht"/>
    <property type="match status" value="1"/>
</dbReference>
<feature type="disulfide bond" evidence="4">
    <location>
        <begin position="145"/>
        <end position="171"/>
    </location>
</feature>
<keyword evidence="1" id="KW-0732">Signal</keyword>
<organism evidence="6 7">
    <name type="scientific">Neolamprologus brichardi</name>
    <name type="common">Fairy cichlid</name>
    <name type="synonym">Lamprologus brichardi</name>
    <dbReference type="NCBI Taxonomy" id="32507"/>
    <lineage>
        <taxon>Eukaryota</taxon>
        <taxon>Metazoa</taxon>
        <taxon>Chordata</taxon>
        <taxon>Craniata</taxon>
        <taxon>Vertebrata</taxon>
        <taxon>Euteleostomi</taxon>
        <taxon>Actinopterygii</taxon>
        <taxon>Neopterygii</taxon>
        <taxon>Teleostei</taxon>
        <taxon>Neoteleostei</taxon>
        <taxon>Acanthomorphata</taxon>
        <taxon>Ovalentaria</taxon>
        <taxon>Cichlomorphae</taxon>
        <taxon>Cichliformes</taxon>
        <taxon>Cichlidae</taxon>
        <taxon>African cichlids</taxon>
        <taxon>Pseudocrenilabrinae</taxon>
        <taxon>Lamprologini</taxon>
        <taxon>Neolamprologus</taxon>
    </lineage>
</organism>
<dbReference type="AlphaFoldDB" id="A0A3Q4HRW4"/>
<evidence type="ECO:0000256" key="2">
    <source>
        <dbReference type="ARBA" id="ARBA00022761"/>
    </source>
</evidence>
<dbReference type="Pfam" id="PF01347">
    <property type="entry name" value="Vitellogenin_N"/>
    <property type="match status" value="2"/>
</dbReference>
<dbReference type="GO" id="GO:0005319">
    <property type="term" value="F:lipid transporter activity"/>
    <property type="evidence" value="ECO:0007669"/>
    <property type="project" value="InterPro"/>
</dbReference>
<dbReference type="InterPro" id="IPR015816">
    <property type="entry name" value="Vitellinogen_b-sht_N"/>
</dbReference>
<evidence type="ECO:0000313" key="7">
    <source>
        <dbReference type="Proteomes" id="UP000261580"/>
    </source>
</evidence>
<dbReference type="SUPFAM" id="SSF48431">
    <property type="entry name" value="Lipovitellin-phosvitin complex, superhelical domain"/>
    <property type="match status" value="1"/>
</dbReference>
<evidence type="ECO:0000259" key="5">
    <source>
        <dbReference type="PROSITE" id="PS51211"/>
    </source>
</evidence>
<dbReference type="Ensembl" id="ENSNBRT00000024232.1">
    <property type="protein sequence ID" value="ENSNBRP00000023618.1"/>
    <property type="gene ID" value="ENSNBRG00000018034.1"/>
</dbReference>